<keyword evidence="3" id="KW-1185">Reference proteome</keyword>
<evidence type="ECO:0000313" key="2">
    <source>
        <dbReference type="EMBL" id="TKR96597.1"/>
    </source>
</evidence>
<dbReference type="InterPro" id="IPR016187">
    <property type="entry name" value="CTDL_fold"/>
</dbReference>
<gene>
    <name evidence="2" type="ORF">L596_010596</name>
</gene>
<dbReference type="AlphaFoldDB" id="A0A4U5PIR7"/>
<name>A0A4U5PIR7_STECR</name>
<evidence type="ECO:0000313" key="3">
    <source>
        <dbReference type="Proteomes" id="UP000298663"/>
    </source>
</evidence>
<reference evidence="2 3" key="1">
    <citation type="journal article" date="2015" name="Genome Biol.">
        <title>Comparative genomics of Steinernema reveals deeply conserved gene regulatory networks.</title>
        <authorList>
            <person name="Dillman A.R."/>
            <person name="Macchietto M."/>
            <person name="Porter C.F."/>
            <person name="Rogers A."/>
            <person name="Williams B."/>
            <person name="Antoshechkin I."/>
            <person name="Lee M.M."/>
            <person name="Goodwin Z."/>
            <person name="Lu X."/>
            <person name="Lewis E.E."/>
            <person name="Goodrich-Blair H."/>
            <person name="Stock S.P."/>
            <person name="Adams B.J."/>
            <person name="Sternberg P.W."/>
            <person name="Mortazavi A."/>
        </authorList>
    </citation>
    <scope>NUCLEOTIDE SEQUENCE [LARGE SCALE GENOMIC DNA]</scope>
    <source>
        <strain evidence="2 3">ALL</strain>
    </source>
</reference>
<dbReference type="Proteomes" id="UP000298663">
    <property type="component" value="Unassembled WGS sequence"/>
</dbReference>
<dbReference type="OrthoDB" id="441660at2759"/>
<dbReference type="InterPro" id="IPR050111">
    <property type="entry name" value="C-type_lectin/snaclec_domain"/>
</dbReference>
<dbReference type="PROSITE" id="PS50041">
    <property type="entry name" value="C_TYPE_LECTIN_2"/>
    <property type="match status" value="1"/>
</dbReference>
<organism evidence="2 3">
    <name type="scientific">Steinernema carpocapsae</name>
    <name type="common">Entomopathogenic nematode</name>
    <dbReference type="NCBI Taxonomy" id="34508"/>
    <lineage>
        <taxon>Eukaryota</taxon>
        <taxon>Metazoa</taxon>
        <taxon>Ecdysozoa</taxon>
        <taxon>Nematoda</taxon>
        <taxon>Chromadorea</taxon>
        <taxon>Rhabditida</taxon>
        <taxon>Tylenchina</taxon>
        <taxon>Panagrolaimomorpha</taxon>
        <taxon>Strongyloidoidea</taxon>
        <taxon>Steinernematidae</taxon>
        <taxon>Steinernema</taxon>
    </lineage>
</organism>
<dbReference type="InterPro" id="IPR016186">
    <property type="entry name" value="C-type_lectin-like/link_sf"/>
</dbReference>
<sequence>MPTLTDDTRNLVSNLFSPSSETSSASSPFSTISESYRRSMGCIRFPDVENGLVATVKPYIPSLLFAFSLILSSIAIVRSGCQECVSAPAPFAALQNCLMTDQNKTESHANYHDEDHEYAPRLSMCHDDWMYDPFGKACYRLFNEKLTWGEAETSCNLHHSYLASLHTLKDRHFVEKFHGAKENPVDSFWVGGTWNDEKSEFEWIDGTHGDGDNVALFFFPHEEDDNGDCLRKHTYNNMTAVEHTVEQKTHKLAISKCDKKYPYLCKKVVEIHEDL</sequence>
<dbReference type="PANTHER" id="PTHR22803">
    <property type="entry name" value="MANNOSE, PHOSPHOLIPASE, LECTIN RECEPTOR RELATED"/>
    <property type="match status" value="1"/>
</dbReference>
<dbReference type="Pfam" id="PF00059">
    <property type="entry name" value="Lectin_C"/>
    <property type="match status" value="1"/>
</dbReference>
<proteinExistence type="predicted"/>
<protein>
    <recommendedName>
        <fullName evidence="1">C-type lectin domain-containing protein</fullName>
    </recommendedName>
</protein>
<dbReference type="SUPFAM" id="SSF56436">
    <property type="entry name" value="C-type lectin-like"/>
    <property type="match status" value="1"/>
</dbReference>
<dbReference type="EMBL" id="AZBU02000002">
    <property type="protein sequence ID" value="TKR96597.1"/>
    <property type="molecule type" value="Genomic_DNA"/>
</dbReference>
<dbReference type="SMART" id="SM00034">
    <property type="entry name" value="CLECT"/>
    <property type="match status" value="1"/>
</dbReference>
<accession>A0A4U5PIR7</accession>
<dbReference type="Gene3D" id="3.10.100.10">
    <property type="entry name" value="Mannose-Binding Protein A, subunit A"/>
    <property type="match status" value="1"/>
</dbReference>
<comment type="caution">
    <text evidence="2">The sequence shown here is derived from an EMBL/GenBank/DDBJ whole genome shotgun (WGS) entry which is preliminary data.</text>
</comment>
<reference evidence="2 3" key="2">
    <citation type="journal article" date="2019" name="G3 (Bethesda)">
        <title>Hybrid Assembly of the Genome of the Entomopathogenic Nematode Steinernema carpocapsae Identifies the X-Chromosome.</title>
        <authorList>
            <person name="Serra L."/>
            <person name="Macchietto M."/>
            <person name="Macias-Munoz A."/>
            <person name="McGill C.J."/>
            <person name="Rodriguez I.M."/>
            <person name="Rodriguez B."/>
            <person name="Murad R."/>
            <person name="Mortazavi A."/>
        </authorList>
    </citation>
    <scope>NUCLEOTIDE SEQUENCE [LARGE SCALE GENOMIC DNA]</scope>
    <source>
        <strain evidence="2 3">ALL</strain>
    </source>
</reference>
<dbReference type="InterPro" id="IPR001304">
    <property type="entry name" value="C-type_lectin-like"/>
</dbReference>
<evidence type="ECO:0000259" key="1">
    <source>
        <dbReference type="PROSITE" id="PS50041"/>
    </source>
</evidence>
<feature type="domain" description="C-type lectin" evidence="1">
    <location>
        <begin position="134"/>
        <end position="266"/>
    </location>
</feature>
<dbReference type="CDD" id="cd00037">
    <property type="entry name" value="CLECT"/>
    <property type="match status" value="1"/>
</dbReference>
<dbReference type="STRING" id="34508.A0A4U5PIR7"/>